<sequence length="101" mass="11767">MGLDKLSKTRTPRDAFYGIQNKKEKRAKKEIEEMRNRGVLTSSVKREIEEKHIKKLVEYKKKSKVKDRGLIVGSAKFKDGVLHVSKKQIEKNTGDKKRGRR</sequence>
<gene>
    <name evidence="1" type="ORF">BB559_001691</name>
</gene>
<evidence type="ECO:0000313" key="1">
    <source>
        <dbReference type="EMBL" id="PVU98297.1"/>
    </source>
</evidence>
<proteinExistence type="predicted"/>
<evidence type="ECO:0000313" key="2">
    <source>
        <dbReference type="Proteomes" id="UP000245699"/>
    </source>
</evidence>
<dbReference type="AlphaFoldDB" id="A0A2T9Z146"/>
<dbReference type="EMBL" id="MBFT01000085">
    <property type="protein sequence ID" value="PVU98297.1"/>
    <property type="molecule type" value="Genomic_DNA"/>
</dbReference>
<reference evidence="1 2" key="1">
    <citation type="journal article" date="2018" name="MBio">
        <title>Comparative Genomics Reveals the Core Gene Toolbox for the Fungus-Insect Symbiosis.</title>
        <authorList>
            <person name="Wang Y."/>
            <person name="Stata M."/>
            <person name="Wang W."/>
            <person name="Stajich J.E."/>
            <person name="White M.M."/>
            <person name="Moncalvo J.M."/>
        </authorList>
    </citation>
    <scope>NUCLEOTIDE SEQUENCE [LARGE SCALE GENOMIC DNA]</scope>
    <source>
        <strain evidence="1 2">AUS-77-4</strain>
    </source>
</reference>
<dbReference type="OrthoDB" id="5556956at2759"/>
<organism evidence="1 2">
    <name type="scientific">Furculomyces boomerangus</name>
    <dbReference type="NCBI Taxonomy" id="61424"/>
    <lineage>
        <taxon>Eukaryota</taxon>
        <taxon>Fungi</taxon>
        <taxon>Fungi incertae sedis</taxon>
        <taxon>Zoopagomycota</taxon>
        <taxon>Kickxellomycotina</taxon>
        <taxon>Harpellomycetes</taxon>
        <taxon>Harpellales</taxon>
        <taxon>Harpellaceae</taxon>
        <taxon>Furculomyces</taxon>
    </lineage>
</organism>
<keyword evidence="2" id="KW-1185">Reference proteome</keyword>
<comment type="caution">
    <text evidence="1">The sequence shown here is derived from an EMBL/GenBank/DDBJ whole genome shotgun (WGS) entry which is preliminary data.</text>
</comment>
<accession>A0A2T9Z146</accession>
<name>A0A2T9Z146_9FUNG</name>
<protein>
    <submittedName>
        <fullName evidence="1">Uncharacterized protein</fullName>
    </submittedName>
</protein>
<dbReference type="STRING" id="61424.A0A2T9Z146"/>
<dbReference type="Proteomes" id="UP000245699">
    <property type="component" value="Unassembled WGS sequence"/>
</dbReference>